<name>A0A086T2B2_HAPC1</name>
<comment type="caution">
    <text evidence="1">The sequence shown here is derived from an EMBL/GenBank/DDBJ whole genome shotgun (WGS) entry which is preliminary data.</text>
</comment>
<gene>
    <name evidence="1" type="ORF">ACRE_057610</name>
</gene>
<organism evidence="1 2">
    <name type="scientific">Hapsidospora chrysogenum (strain ATCC 11550 / CBS 779.69 / DSM 880 / IAM 14645 / JCM 23072 / IMI 49137)</name>
    <name type="common">Acremonium chrysogenum</name>
    <dbReference type="NCBI Taxonomy" id="857340"/>
    <lineage>
        <taxon>Eukaryota</taxon>
        <taxon>Fungi</taxon>
        <taxon>Dikarya</taxon>
        <taxon>Ascomycota</taxon>
        <taxon>Pezizomycotina</taxon>
        <taxon>Sordariomycetes</taxon>
        <taxon>Hypocreomycetidae</taxon>
        <taxon>Hypocreales</taxon>
        <taxon>Bionectriaceae</taxon>
        <taxon>Hapsidospora</taxon>
    </lineage>
</organism>
<keyword evidence="2" id="KW-1185">Reference proteome</keyword>
<reference evidence="2" key="1">
    <citation type="journal article" date="2014" name="Genome Announc.">
        <title>Genome sequence and annotation of Acremonium chrysogenum, producer of the beta-lactam antibiotic cephalosporin C.</title>
        <authorList>
            <person name="Terfehr D."/>
            <person name="Dahlmann T.A."/>
            <person name="Specht T."/>
            <person name="Zadra I."/>
            <person name="Kuernsteiner H."/>
            <person name="Kueck U."/>
        </authorList>
    </citation>
    <scope>NUCLEOTIDE SEQUENCE [LARGE SCALE GENOMIC DNA]</scope>
    <source>
        <strain evidence="2">ATCC 11550 / CBS 779.69 / DSM 880 / IAM 14645 / JCM 23072 / IMI 49137</strain>
    </source>
</reference>
<protein>
    <submittedName>
        <fullName evidence="1">Uncharacterized protein</fullName>
    </submittedName>
</protein>
<evidence type="ECO:0000313" key="2">
    <source>
        <dbReference type="Proteomes" id="UP000029964"/>
    </source>
</evidence>
<dbReference type="EMBL" id="JPKY01000068">
    <property type="protein sequence ID" value="KFH43494.1"/>
    <property type="molecule type" value="Genomic_DNA"/>
</dbReference>
<proteinExistence type="predicted"/>
<evidence type="ECO:0000313" key="1">
    <source>
        <dbReference type="EMBL" id="KFH43494.1"/>
    </source>
</evidence>
<dbReference type="AlphaFoldDB" id="A0A086T2B2"/>
<dbReference type="OrthoDB" id="5428138at2759"/>
<dbReference type="Proteomes" id="UP000029964">
    <property type="component" value="Unassembled WGS sequence"/>
</dbReference>
<accession>A0A086T2B2</accession>
<dbReference type="STRING" id="857340.A0A086T2B2"/>
<dbReference type="HOGENOM" id="CLU_021593_0_0_1"/>
<sequence length="757" mass="85836">MPRKAKRIKAAGTPPKRERVPKTYTARMASKRLEAEGLDPRVTSLSLQGLLSEWLEIHDAKMRKRPDIPRDEYIGPLGLQTRTLTMASLYFRPDFVERNFDRFKAADRRPGLSSVLAIEDMTALAECIFANGMKTARALALTSSEMWATLMSHAKLWDMAKASYHYQGHSGVFIVVNPQCTVDDVLRAHPISTSSRNGVKPPWAEAMDSEMDLLEEIWDACTLLKQQPAHKYKGAVVEKIGSKTVDVVQCLELTSDSWVNGQFIQGMGDEKYQPPQALFSSRIHTLVAEIFEQRHSIRVLHFEKIELLDRRLIAVILRGCPKVTMLGIYNCPLINFGDVICLLDLIGEVNKTRDAGGYPRVKAFDFFPCYECGMSFDDPAAATYGVSWHPSKLEAVQRGLYAILLKAFMKARSLNLDLLFDEGQAFRNYLLHVPNVPFGVPCFLDSLYRLLDVQGTGDAQEDNIKKIVYDLRMPVRMNLNDKFDSDKVDWYHFEMAKHKHFCNSCGYEMLDEFFTTQYMRAPPHGRICAGCKLQSFLDRQPQHLLVEKRRCLDALFPHHDGKAFNQDVPIPKNGNTAIRLKTTRMEAPPSPPLQLVDDSICRPRYVKPFVRDQKIPRDGLQGLPTLQYIAADKASGVLWTAFEMMSHHLDALRFSVGLLIDQKAHNSNVYSFLRSRAIPAWVGKPDHWDEGQVGEARTRDDTCFGVSGFRVSHTFASALQVHLEMVKKGFQPGGSPDKVADRARVELFEKNCEEAFW</sequence>